<name>A0A9X0DH79_9HELO</name>
<sequence length="158" mass="18114">MKGETCEIELKSGPTKFRSTMVRPFYQQEPEEGEIDQIDQNTPQPVVPPRTSTPPPEIGPRTRLQLRQRSNLCNEINITDDTPDSPQLTLYSQEDGNYENILDPYSEIFVAYSDKDSVYKKSRQKKINGLLENGVFKPIFGRFSADSISPHYKDLKML</sequence>
<keyword evidence="3" id="KW-1185">Reference proteome</keyword>
<organism evidence="2 3">
    <name type="scientific">Sclerotinia nivalis</name>
    <dbReference type="NCBI Taxonomy" id="352851"/>
    <lineage>
        <taxon>Eukaryota</taxon>
        <taxon>Fungi</taxon>
        <taxon>Dikarya</taxon>
        <taxon>Ascomycota</taxon>
        <taxon>Pezizomycotina</taxon>
        <taxon>Leotiomycetes</taxon>
        <taxon>Helotiales</taxon>
        <taxon>Sclerotiniaceae</taxon>
        <taxon>Sclerotinia</taxon>
    </lineage>
</organism>
<accession>A0A9X0DH79</accession>
<evidence type="ECO:0000313" key="2">
    <source>
        <dbReference type="EMBL" id="KAJ8063436.1"/>
    </source>
</evidence>
<feature type="region of interest" description="Disordered" evidence="1">
    <location>
        <begin position="25"/>
        <end position="61"/>
    </location>
</feature>
<reference evidence="2" key="1">
    <citation type="submission" date="2022-11" db="EMBL/GenBank/DDBJ databases">
        <title>Genome Resource of Sclerotinia nivalis Strain SnTB1, a Plant Pathogen Isolated from American Ginseng.</title>
        <authorList>
            <person name="Fan S."/>
        </authorList>
    </citation>
    <scope>NUCLEOTIDE SEQUENCE</scope>
    <source>
        <strain evidence="2">SnTB1</strain>
    </source>
</reference>
<dbReference type="AlphaFoldDB" id="A0A9X0DH79"/>
<evidence type="ECO:0000313" key="3">
    <source>
        <dbReference type="Proteomes" id="UP001152300"/>
    </source>
</evidence>
<dbReference type="OrthoDB" id="4948765at2759"/>
<dbReference type="EMBL" id="JAPEIS010000009">
    <property type="protein sequence ID" value="KAJ8063436.1"/>
    <property type="molecule type" value="Genomic_DNA"/>
</dbReference>
<protein>
    <submittedName>
        <fullName evidence="2">Uncharacterized protein</fullName>
    </submittedName>
</protein>
<dbReference type="Proteomes" id="UP001152300">
    <property type="component" value="Unassembled WGS sequence"/>
</dbReference>
<comment type="caution">
    <text evidence="2">The sequence shown here is derived from an EMBL/GenBank/DDBJ whole genome shotgun (WGS) entry which is preliminary data.</text>
</comment>
<feature type="compositionally biased region" description="Pro residues" evidence="1">
    <location>
        <begin position="45"/>
        <end position="58"/>
    </location>
</feature>
<evidence type="ECO:0000256" key="1">
    <source>
        <dbReference type="SAM" id="MobiDB-lite"/>
    </source>
</evidence>
<gene>
    <name evidence="2" type="ORF">OCU04_008654</name>
</gene>
<proteinExistence type="predicted"/>